<dbReference type="PANTHER" id="PTHR36836:SF1">
    <property type="entry name" value="COLANIC ACID BIOSYNTHESIS PROTEIN WCAK"/>
    <property type="match status" value="1"/>
</dbReference>
<evidence type="ECO:0000259" key="1">
    <source>
        <dbReference type="Pfam" id="PF04230"/>
    </source>
</evidence>
<reference evidence="2 3" key="1">
    <citation type="journal article" date="2014" name="Int. J. Syst. Evol. Microbiol.">
        <title>Complete genome sequence of Corynebacterium casei LMG S-19264T (=DSM 44701T), isolated from a smear-ripened cheese.</title>
        <authorList>
            <consortium name="US DOE Joint Genome Institute (JGI-PGF)"/>
            <person name="Walter F."/>
            <person name="Albersmeier A."/>
            <person name="Kalinowski J."/>
            <person name="Ruckert C."/>
        </authorList>
    </citation>
    <scope>NUCLEOTIDE SEQUENCE [LARGE SCALE GENOMIC DNA]</scope>
    <source>
        <strain evidence="2 3">NBRC 112289</strain>
    </source>
</reference>
<gene>
    <name evidence="2" type="ORF">GCM10025874_21660</name>
</gene>
<organism evidence="2 3">
    <name type="scientific">Arenivirga flava</name>
    <dbReference type="NCBI Taxonomy" id="1930060"/>
    <lineage>
        <taxon>Bacteria</taxon>
        <taxon>Bacillati</taxon>
        <taxon>Actinomycetota</taxon>
        <taxon>Actinomycetes</taxon>
        <taxon>Micrococcales</taxon>
        <taxon>Microbacteriaceae</taxon>
        <taxon>Arenivirga</taxon>
    </lineage>
</organism>
<dbReference type="RefSeq" id="WP_284232535.1">
    <property type="nucleotide sequence ID" value="NZ_BSUL01000001.1"/>
</dbReference>
<comment type="caution">
    <text evidence="2">The sequence shown here is derived from an EMBL/GenBank/DDBJ whole genome shotgun (WGS) entry which is preliminary data.</text>
</comment>
<proteinExistence type="predicted"/>
<dbReference type="EMBL" id="BSUL01000001">
    <property type="protein sequence ID" value="GMA28913.1"/>
    <property type="molecule type" value="Genomic_DNA"/>
</dbReference>
<dbReference type="Pfam" id="PF04230">
    <property type="entry name" value="PS_pyruv_trans"/>
    <property type="match status" value="1"/>
</dbReference>
<dbReference type="InterPro" id="IPR007345">
    <property type="entry name" value="Polysacch_pyruvyl_Trfase"/>
</dbReference>
<evidence type="ECO:0000313" key="3">
    <source>
        <dbReference type="Proteomes" id="UP001157160"/>
    </source>
</evidence>
<sequence>MHVLVIGDVGVIDGMMHIGDEAMFEAAVDELRARGVEAVGVSSVPEESAERYGIRCVPRLGFGGLDRAASEARAAQLIAAARGAHPLPEDDVALPALEALRGASGLLNAGGGNLASRWHVHVFERSTLAAMAGALGVPVVVSGQTFGPDLIEADAALVAGMVRSAALASVREPDSLALARSWRDDVRMLVDDASFLTDARTDGGVLVSLSGWFDHRPAEVVEAAIARVVDHAADVVGGPVRFLAHFGPLDDPAPTRGDAALHERLRERMTAPSEVVPTGSSVEAAALARGAALLVTSRYHPAVFAAPAGVPVLAIEVDEYTRIKLTGALGHWGAHPPLPVDELDATGTARVETLHGDRTAIAAAATAREPAHRADTATWWDEVAAVFGAAR</sequence>
<dbReference type="AlphaFoldDB" id="A0AA37UHG4"/>
<dbReference type="Proteomes" id="UP001157160">
    <property type="component" value="Unassembled WGS sequence"/>
</dbReference>
<accession>A0AA37UHG4</accession>
<feature type="domain" description="Polysaccharide pyruvyl transferase" evidence="1">
    <location>
        <begin position="17"/>
        <end position="318"/>
    </location>
</feature>
<evidence type="ECO:0000313" key="2">
    <source>
        <dbReference type="EMBL" id="GMA28913.1"/>
    </source>
</evidence>
<dbReference type="PANTHER" id="PTHR36836">
    <property type="entry name" value="COLANIC ACID BIOSYNTHESIS PROTEIN WCAK"/>
    <property type="match status" value="1"/>
</dbReference>
<keyword evidence="3" id="KW-1185">Reference proteome</keyword>
<name>A0AA37UHG4_9MICO</name>
<protein>
    <recommendedName>
        <fullName evidence="1">Polysaccharide pyruvyl transferase domain-containing protein</fullName>
    </recommendedName>
</protein>